<dbReference type="AlphaFoldDB" id="A0A9W6XW58"/>
<protein>
    <submittedName>
        <fullName evidence="7">Unnamed protein product</fullName>
    </submittedName>
</protein>
<keyword evidence="2 4" id="KW-0863">Zinc-finger</keyword>
<dbReference type="CDD" id="cd16454">
    <property type="entry name" value="RING-H2_PA-TM-RING"/>
    <property type="match status" value="1"/>
</dbReference>
<feature type="compositionally biased region" description="Basic and acidic residues" evidence="5">
    <location>
        <begin position="292"/>
        <end position="301"/>
    </location>
</feature>
<feature type="compositionally biased region" description="Polar residues" evidence="5">
    <location>
        <begin position="214"/>
        <end position="224"/>
    </location>
</feature>
<evidence type="ECO:0000259" key="6">
    <source>
        <dbReference type="PROSITE" id="PS50089"/>
    </source>
</evidence>
<evidence type="ECO:0000313" key="8">
    <source>
        <dbReference type="Proteomes" id="UP001165121"/>
    </source>
</evidence>
<keyword evidence="8" id="KW-1185">Reference proteome</keyword>
<gene>
    <name evidence="7" type="ORF">Pfra01_001715300</name>
</gene>
<evidence type="ECO:0000256" key="3">
    <source>
        <dbReference type="ARBA" id="ARBA00022833"/>
    </source>
</evidence>
<organism evidence="7 8">
    <name type="scientific">Phytophthora fragariaefolia</name>
    <dbReference type="NCBI Taxonomy" id="1490495"/>
    <lineage>
        <taxon>Eukaryota</taxon>
        <taxon>Sar</taxon>
        <taxon>Stramenopiles</taxon>
        <taxon>Oomycota</taxon>
        <taxon>Peronosporomycetes</taxon>
        <taxon>Peronosporales</taxon>
        <taxon>Peronosporaceae</taxon>
        <taxon>Phytophthora</taxon>
    </lineage>
</organism>
<dbReference type="EMBL" id="BSXT01001978">
    <property type="protein sequence ID" value="GMF46524.1"/>
    <property type="molecule type" value="Genomic_DNA"/>
</dbReference>
<keyword evidence="3" id="KW-0862">Zinc</keyword>
<dbReference type="Gene3D" id="3.30.40.10">
    <property type="entry name" value="Zinc/RING finger domain, C3HC4 (zinc finger)"/>
    <property type="match status" value="1"/>
</dbReference>
<dbReference type="PROSITE" id="PS50089">
    <property type="entry name" value="ZF_RING_2"/>
    <property type="match status" value="1"/>
</dbReference>
<dbReference type="Pfam" id="PF13639">
    <property type="entry name" value="zf-RING_2"/>
    <property type="match status" value="1"/>
</dbReference>
<feature type="compositionally biased region" description="Low complexity" evidence="5">
    <location>
        <begin position="178"/>
        <end position="210"/>
    </location>
</feature>
<dbReference type="InterPro" id="IPR013083">
    <property type="entry name" value="Znf_RING/FYVE/PHD"/>
</dbReference>
<dbReference type="PANTHER" id="PTHR45931:SF3">
    <property type="entry name" value="RING ZINC FINGER-CONTAINING PROTEIN"/>
    <property type="match status" value="1"/>
</dbReference>
<feature type="region of interest" description="Disordered" evidence="5">
    <location>
        <begin position="178"/>
        <end position="301"/>
    </location>
</feature>
<evidence type="ECO:0000256" key="4">
    <source>
        <dbReference type="PROSITE-ProRule" id="PRU00175"/>
    </source>
</evidence>
<dbReference type="GO" id="GO:0005634">
    <property type="term" value="C:nucleus"/>
    <property type="evidence" value="ECO:0007669"/>
    <property type="project" value="TreeGrafter"/>
</dbReference>
<keyword evidence="1" id="KW-0479">Metal-binding</keyword>
<accession>A0A9W6XW58</accession>
<dbReference type="InterPro" id="IPR051834">
    <property type="entry name" value="RING_finger_E3_ligase"/>
</dbReference>
<name>A0A9W6XW58_9STRA</name>
<feature type="compositionally biased region" description="Acidic residues" evidence="5">
    <location>
        <begin position="248"/>
        <end position="264"/>
    </location>
</feature>
<dbReference type="SUPFAM" id="SSF57850">
    <property type="entry name" value="RING/U-box"/>
    <property type="match status" value="1"/>
</dbReference>
<evidence type="ECO:0000256" key="1">
    <source>
        <dbReference type="ARBA" id="ARBA00022723"/>
    </source>
</evidence>
<feature type="compositionally biased region" description="Basic and acidic residues" evidence="5">
    <location>
        <begin position="265"/>
        <end position="276"/>
    </location>
</feature>
<evidence type="ECO:0000313" key="7">
    <source>
        <dbReference type="EMBL" id="GMF46524.1"/>
    </source>
</evidence>
<dbReference type="InterPro" id="IPR001841">
    <property type="entry name" value="Znf_RING"/>
</dbReference>
<evidence type="ECO:0000256" key="5">
    <source>
        <dbReference type="SAM" id="MobiDB-lite"/>
    </source>
</evidence>
<dbReference type="SMART" id="SM00184">
    <property type="entry name" value="RING"/>
    <property type="match status" value="1"/>
</dbReference>
<reference evidence="7" key="1">
    <citation type="submission" date="2023-04" db="EMBL/GenBank/DDBJ databases">
        <title>Phytophthora fragariaefolia NBRC 109709.</title>
        <authorList>
            <person name="Ichikawa N."/>
            <person name="Sato H."/>
            <person name="Tonouchi N."/>
        </authorList>
    </citation>
    <scope>NUCLEOTIDE SEQUENCE</scope>
    <source>
        <strain evidence="7">NBRC 109709</strain>
    </source>
</reference>
<dbReference type="OrthoDB" id="21204at2759"/>
<proteinExistence type="predicted"/>
<comment type="caution">
    <text evidence="7">The sequence shown here is derived from an EMBL/GenBank/DDBJ whole genome shotgun (WGS) entry which is preliminary data.</text>
</comment>
<feature type="compositionally biased region" description="Acidic residues" evidence="5">
    <location>
        <begin position="282"/>
        <end position="291"/>
    </location>
</feature>
<evidence type="ECO:0000256" key="2">
    <source>
        <dbReference type="ARBA" id="ARBA00022771"/>
    </source>
</evidence>
<sequence>MSASSSNAPSGSTAAQQPHGSFVFFIPPPPTVWVQFNDGMQVAFTPSPAQYLQSMLRGVPLFGAASGGDANGNGSDGFLNALNELFQRAQTQQHGPPPTSKPFLDKLPVKIWTADMQKTESHTECVICLTDYEKDEKVISLPCGHTFHKDCGMTWLVEHNVCPTCRYQLPTQTSESATAQATTAQASTQTTPTAATAAAPVATTSATAQPEPEPTSQETATNLTGVRRQRPTEAFHPRDVRQRVEELASTDEDAELDSMLEEEADRFVKEEMEKRQVAPTDEGIEIDDRDVDELLHETSSN</sequence>
<feature type="domain" description="RING-type" evidence="6">
    <location>
        <begin position="125"/>
        <end position="166"/>
    </location>
</feature>
<dbReference type="GO" id="GO:0006511">
    <property type="term" value="P:ubiquitin-dependent protein catabolic process"/>
    <property type="evidence" value="ECO:0007669"/>
    <property type="project" value="TreeGrafter"/>
</dbReference>
<dbReference type="GO" id="GO:0061630">
    <property type="term" value="F:ubiquitin protein ligase activity"/>
    <property type="evidence" value="ECO:0007669"/>
    <property type="project" value="TreeGrafter"/>
</dbReference>
<dbReference type="GO" id="GO:0008270">
    <property type="term" value="F:zinc ion binding"/>
    <property type="evidence" value="ECO:0007669"/>
    <property type="project" value="UniProtKB-KW"/>
</dbReference>
<dbReference type="Proteomes" id="UP001165121">
    <property type="component" value="Unassembled WGS sequence"/>
</dbReference>
<dbReference type="PANTHER" id="PTHR45931">
    <property type="entry name" value="SI:CH211-59O9.10"/>
    <property type="match status" value="1"/>
</dbReference>
<feature type="compositionally biased region" description="Basic and acidic residues" evidence="5">
    <location>
        <begin position="230"/>
        <end position="246"/>
    </location>
</feature>